<dbReference type="PANTHER" id="PTHR43129:SF1">
    <property type="entry name" value="FOSMIDOMYCIN RESISTANCE PROTEIN"/>
    <property type="match status" value="1"/>
</dbReference>
<feature type="transmembrane region" description="Helical" evidence="4">
    <location>
        <begin position="287"/>
        <end position="306"/>
    </location>
</feature>
<dbReference type="InterPro" id="IPR020846">
    <property type="entry name" value="MFS_dom"/>
</dbReference>
<keyword evidence="1 4" id="KW-0812">Transmembrane</keyword>
<evidence type="ECO:0000256" key="1">
    <source>
        <dbReference type="ARBA" id="ARBA00022692"/>
    </source>
</evidence>
<evidence type="ECO:0000313" key="6">
    <source>
        <dbReference type="EMBL" id="BDP41296.1"/>
    </source>
</evidence>
<accession>A0ABN6RDB0</accession>
<reference evidence="6" key="1">
    <citation type="submission" date="2022-07" db="EMBL/GenBank/DDBJ databases">
        <title>Complete Genome Sequence of the Radioresistant Bacterium Deinococcus aetherius ST0316, Isolated from the Air Dust collected in Lower Stratosphere above Japan.</title>
        <authorList>
            <person name="Satoh K."/>
            <person name="Hagiwara K."/>
            <person name="Katsumata K."/>
            <person name="Kubo A."/>
            <person name="Yokobori S."/>
            <person name="Yamagishi A."/>
            <person name="Oono Y."/>
            <person name="Narumi I."/>
        </authorList>
    </citation>
    <scope>NUCLEOTIDE SEQUENCE</scope>
    <source>
        <strain evidence="6">ST0316</strain>
    </source>
</reference>
<feature type="transmembrane region" description="Helical" evidence="4">
    <location>
        <begin position="253"/>
        <end position="275"/>
    </location>
</feature>
<dbReference type="Gene3D" id="1.20.1250.20">
    <property type="entry name" value="MFS general substrate transporter like domains"/>
    <property type="match status" value="2"/>
</dbReference>
<keyword evidence="2 4" id="KW-1133">Transmembrane helix</keyword>
<feature type="transmembrane region" description="Helical" evidence="4">
    <location>
        <begin position="143"/>
        <end position="162"/>
    </location>
</feature>
<name>A0ABN6RDB0_9DEIO</name>
<dbReference type="PANTHER" id="PTHR43129">
    <property type="entry name" value="FOSMIDOMYCIN RESISTANCE PROTEIN"/>
    <property type="match status" value="1"/>
</dbReference>
<feature type="transmembrane region" description="Helical" evidence="4">
    <location>
        <begin position="112"/>
        <end position="131"/>
    </location>
</feature>
<protein>
    <recommendedName>
        <fullName evidence="5">Major facilitator superfamily (MFS) profile domain-containing protein</fullName>
    </recommendedName>
</protein>
<feature type="transmembrane region" description="Helical" evidence="4">
    <location>
        <begin position="369"/>
        <end position="389"/>
    </location>
</feature>
<dbReference type="RefSeq" id="WP_264777073.1">
    <property type="nucleotide sequence ID" value="NZ_AP026560.1"/>
</dbReference>
<dbReference type="InterPro" id="IPR036259">
    <property type="entry name" value="MFS_trans_sf"/>
</dbReference>
<feature type="transmembrane region" description="Helical" evidence="4">
    <location>
        <begin position="224"/>
        <end position="247"/>
    </location>
</feature>
<dbReference type="SUPFAM" id="SSF103473">
    <property type="entry name" value="MFS general substrate transporter"/>
    <property type="match status" value="1"/>
</dbReference>
<dbReference type="EMBL" id="AP026560">
    <property type="protein sequence ID" value="BDP41296.1"/>
    <property type="molecule type" value="Genomic_DNA"/>
</dbReference>
<evidence type="ECO:0000256" key="4">
    <source>
        <dbReference type="SAM" id="Phobius"/>
    </source>
</evidence>
<feature type="transmembrane region" description="Helical" evidence="4">
    <location>
        <begin position="46"/>
        <end position="70"/>
    </location>
</feature>
<dbReference type="PROSITE" id="PS50850">
    <property type="entry name" value="MFS"/>
    <property type="match status" value="1"/>
</dbReference>
<organism evidence="6 7">
    <name type="scientific">Deinococcus aetherius</name>
    <dbReference type="NCBI Taxonomy" id="200252"/>
    <lineage>
        <taxon>Bacteria</taxon>
        <taxon>Thermotogati</taxon>
        <taxon>Deinococcota</taxon>
        <taxon>Deinococci</taxon>
        <taxon>Deinococcales</taxon>
        <taxon>Deinococcaceae</taxon>
        <taxon>Deinococcus</taxon>
    </lineage>
</organism>
<sequence length="393" mass="40844">MSFRLPARLLRFPLTFLTAALAVELLDELVDGVTGAAWPLVRQDLSLSYAEIGLLLGVPALLANLIEPAFGVLADFGRRRALILGGGVVFALSLALFAVAGGFWPLLLASVLFYPASGAFVALTQAALMDADPARREQNMARWALAGSVGNVVGPLLIGLAVTLGLGWRPVFALLAALTVAVLALAWRSREALAGEGDGDTSPSWRIAAAEGWAALRRGEVRRFLILLECANLPLDVFRGFLALYFVDAVGTSPALASLAVAVLTGVGLVGDALVVPLLERVSGLHFLRLSAWAVAVVLPAFLLVPSPGVKLALVGALGLLTSGWYAVLQARLYGSLPERSGTVMALGSVAGLAGGAVLPLLGLVADRFGVTAAMWLLLAGPLALIVGLPRRN</sequence>
<evidence type="ECO:0000256" key="3">
    <source>
        <dbReference type="ARBA" id="ARBA00023136"/>
    </source>
</evidence>
<feature type="transmembrane region" description="Helical" evidence="4">
    <location>
        <begin position="82"/>
        <end position="106"/>
    </location>
</feature>
<evidence type="ECO:0000256" key="2">
    <source>
        <dbReference type="ARBA" id="ARBA00022989"/>
    </source>
</evidence>
<evidence type="ECO:0000259" key="5">
    <source>
        <dbReference type="PROSITE" id="PS50850"/>
    </source>
</evidence>
<proteinExistence type="predicted"/>
<gene>
    <name evidence="6" type="ORF">DAETH_12650</name>
</gene>
<feature type="domain" description="Major facilitator superfamily (MFS) profile" evidence="5">
    <location>
        <begin position="16"/>
        <end position="393"/>
    </location>
</feature>
<dbReference type="InterPro" id="IPR011701">
    <property type="entry name" value="MFS"/>
</dbReference>
<dbReference type="Pfam" id="PF07690">
    <property type="entry name" value="MFS_1"/>
    <property type="match status" value="1"/>
</dbReference>
<feature type="transmembrane region" description="Helical" evidence="4">
    <location>
        <begin position="341"/>
        <end position="363"/>
    </location>
</feature>
<feature type="transmembrane region" description="Helical" evidence="4">
    <location>
        <begin position="312"/>
        <end position="329"/>
    </location>
</feature>
<keyword evidence="3 4" id="KW-0472">Membrane</keyword>
<evidence type="ECO:0000313" key="7">
    <source>
        <dbReference type="Proteomes" id="UP001064971"/>
    </source>
</evidence>
<feature type="transmembrane region" description="Helical" evidence="4">
    <location>
        <begin position="168"/>
        <end position="187"/>
    </location>
</feature>
<keyword evidence="7" id="KW-1185">Reference proteome</keyword>
<dbReference type="Proteomes" id="UP001064971">
    <property type="component" value="Chromosome"/>
</dbReference>